<dbReference type="PROSITE" id="PS00392">
    <property type="entry name" value="DDC_GAD_HDC_YDC"/>
    <property type="match status" value="1"/>
</dbReference>
<evidence type="ECO:0000256" key="3">
    <source>
        <dbReference type="ARBA" id="ARBA00022793"/>
    </source>
</evidence>
<evidence type="ECO:0000256" key="5">
    <source>
        <dbReference type="ARBA" id="ARBA00023239"/>
    </source>
</evidence>
<dbReference type="GO" id="GO:0019752">
    <property type="term" value="P:carboxylic acid metabolic process"/>
    <property type="evidence" value="ECO:0007669"/>
    <property type="project" value="InterPro"/>
</dbReference>
<dbReference type="PRINTS" id="PR00800">
    <property type="entry name" value="YHDCRBOXLASE"/>
</dbReference>
<evidence type="ECO:0000256" key="4">
    <source>
        <dbReference type="ARBA" id="ARBA00022898"/>
    </source>
</evidence>
<dbReference type="Proteomes" id="UP000199101">
    <property type="component" value="Unassembled WGS sequence"/>
</dbReference>
<gene>
    <name evidence="8" type="ORF">GA0061103_2546</name>
</gene>
<sequence>MFILQDAGRAAVDRQERTSLDPDNWQALRRQGHQMLDDMFDHLQTLGTKPVWQHAPSSARALFDAPLPVEASDLTEVHAIFRENILPYGSGNIHPGFMGWVQGGGTVTGMLAEMLAGGLNANLGGRDHMPIEVERQIIRWTREIFSFPETAGGIFFTGASQANFVAVQIARCRKLGRDVRAAGLSDESRLVAYASNEVHGCVPRAFEMSGIGSDQLRRIAVNSLGQIDIGALEQAILRDRREGLVPFLVIGSAGTVNTGAVDDLAGLRHIADSYDLHFHVDGALGALGVLSSDLAHLFAGIDSCDSLAFDFHKWGQVPYDAGFLLVRDSEWQRQTFASDAAYLSRAATGLAGGDWWPCDYGPDLSRGFRALKTWFTLKTYGVKALGGAMSANCRLARRLAERIEQEPRLTLLAPVALNIVCFAYVGADGTIPASVNSHIVERLHAEGRVAPSLTHLNGRPAIRAAIVNHRTRQADIDQLVHSVLTIGSRQDLSQC</sequence>
<protein>
    <submittedName>
        <fullName evidence="8">Glutamate or tyrosine decarboxylase</fullName>
    </submittedName>
</protein>
<organism evidence="8 9">
    <name type="scientific">Rhizobium multihospitium</name>
    <dbReference type="NCBI Taxonomy" id="410764"/>
    <lineage>
        <taxon>Bacteria</taxon>
        <taxon>Pseudomonadati</taxon>
        <taxon>Pseudomonadota</taxon>
        <taxon>Alphaproteobacteria</taxon>
        <taxon>Hyphomicrobiales</taxon>
        <taxon>Rhizobiaceae</taxon>
        <taxon>Rhizobium/Agrobacterium group</taxon>
        <taxon>Rhizobium</taxon>
    </lineage>
</organism>
<keyword evidence="5 7" id="KW-0456">Lyase</keyword>
<dbReference type="Gene3D" id="3.90.1150.10">
    <property type="entry name" value="Aspartate Aminotransferase, domain 1"/>
    <property type="match status" value="1"/>
</dbReference>
<keyword evidence="9" id="KW-1185">Reference proteome</keyword>
<evidence type="ECO:0000256" key="1">
    <source>
        <dbReference type="ARBA" id="ARBA00001933"/>
    </source>
</evidence>
<evidence type="ECO:0000256" key="7">
    <source>
        <dbReference type="RuleBase" id="RU000382"/>
    </source>
</evidence>
<dbReference type="PANTHER" id="PTHR11999:SF70">
    <property type="entry name" value="MIP05841P"/>
    <property type="match status" value="1"/>
</dbReference>
<feature type="modified residue" description="N6-(pyridoxal phosphate)lysine" evidence="6">
    <location>
        <position position="313"/>
    </location>
</feature>
<dbReference type="Pfam" id="PF00282">
    <property type="entry name" value="Pyridoxal_deC"/>
    <property type="match status" value="1"/>
</dbReference>
<keyword evidence="3" id="KW-0210">Decarboxylase</keyword>
<dbReference type="RefSeq" id="WP_092711144.1">
    <property type="nucleotide sequence ID" value="NZ_FMAG01000002.1"/>
</dbReference>
<dbReference type="GO" id="GO:0016831">
    <property type="term" value="F:carboxy-lyase activity"/>
    <property type="evidence" value="ECO:0007669"/>
    <property type="project" value="UniProtKB-KW"/>
</dbReference>
<evidence type="ECO:0000313" key="8">
    <source>
        <dbReference type="EMBL" id="SCB18268.1"/>
    </source>
</evidence>
<keyword evidence="4 6" id="KW-0663">Pyridoxal phosphate</keyword>
<dbReference type="InterPro" id="IPR002129">
    <property type="entry name" value="PyrdxlP-dep_de-COase"/>
</dbReference>
<evidence type="ECO:0000256" key="6">
    <source>
        <dbReference type="PIRSR" id="PIRSR602129-50"/>
    </source>
</evidence>
<evidence type="ECO:0000256" key="2">
    <source>
        <dbReference type="ARBA" id="ARBA00009533"/>
    </source>
</evidence>
<reference evidence="9" key="1">
    <citation type="submission" date="2016-08" db="EMBL/GenBank/DDBJ databases">
        <authorList>
            <person name="Varghese N."/>
            <person name="Submissions Spin"/>
        </authorList>
    </citation>
    <scope>NUCLEOTIDE SEQUENCE [LARGE SCALE GENOMIC DNA]</scope>
    <source>
        <strain evidence="9">HAMBI 2975</strain>
    </source>
</reference>
<dbReference type="GO" id="GO:0006520">
    <property type="term" value="P:amino acid metabolic process"/>
    <property type="evidence" value="ECO:0007669"/>
    <property type="project" value="InterPro"/>
</dbReference>
<proteinExistence type="inferred from homology"/>
<dbReference type="SUPFAM" id="SSF53383">
    <property type="entry name" value="PLP-dependent transferases"/>
    <property type="match status" value="1"/>
</dbReference>
<dbReference type="AlphaFoldDB" id="A0A1C3US43"/>
<dbReference type="PANTHER" id="PTHR11999">
    <property type="entry name" value="GROUP II PYRIDOXAL-5-PHOSPHATE DECARBOXYLASE"/>
    <property type="match status" value="1"/>
</dbReference>
<accession>A0A1C3US43</accession>
<dbReference type="STRING" id="410764.GA0061103_2546"/>
<comment type="similarity">
    <text evidence="2 7">Belongs to the group II decarboxylase family.</text>
</comment>
<evidence type="ECO:0000313" key="9">
    <source>
        <dbReference type="Proteomes" id="UP000199101"/>
    </source>
</evidence>
<dbReference type="Gene3D" id="3.40.640.10">
    <property type="entry name" value="Type I PLP-dependent aspartate aminotransferase-like (Major domain)"/>
    <property type="match status" value="1"/>
</dbReference>
<dbReference type="InterPro" id="IPR021115">
    <property type="entry name" value="Pyridoxal-P_BS"/>
</dbReference>
<dbReference type="Gene3D" id="1.20.1340.10">
    <property type="entry name" value="dopa decarboxylase, N-terminal domain"/>
    <property type="match status" value="1"/>
</dbReference>
<dbReference type="EMBL" id="FMAG01000002">
    <property type="protein sequence ID" value="SCB18268.1"/>
    <property type="molecule type" value="Genomic_DNA"/>
</dbReference>
<dbReference type="GO" id="GO:0030170">
    <property type="term" value="F:pyridoxal phosphate binding"/>
    <property type="evidence" value="ECO:0007669"/>
    <property type="project" value="InterPro"/>
</dbReference>
<dbReference type="InterPro" id="IPR015424">
    <property type="entry name" value="PyrdxlP-dep_Trfase"/>
</dbReference>
<dbReference type="OrthoDB" id="9803665at2"/>
<dbReference type="InterPro" id="IPR015422">
    <property type="entry name" value="PyrdxlP-dep_Trfase_small"/>
</dbReference>
<comment type="cofactor">
    <cofactor evidence="1 6 7">
        <name>pyridoxal 5'-phosphate</name>
        <dbReference type="ChEBI" id="CHEBI:597326"/>
    </cofactor>
</comment>
<dbReference type="InterPro" id="IPR015421">
    <property type="entry name" value="PyrdxlP-dep_Trfase_major"/>
</dbReference>
<dbReference type="InterPro" id="IPR010977">
    <property type="entry name" value="Aromatic_deC"/>
</dbReference>
<name>A0A1C3US43_9HYPH</name>